<protein>
    <submittedName>
        <fullName evidence="4">Uncharacterized protein</fullName>
    </submittedName>
</protein>
<evidence type="ECO:0000256" key="3">
    <source>
        <dbReference type="SAM" id="Phobius"/>
    </source>
</evidence>
<feature type="region of interest" description="Disordered" evidence="2">
    <location>
        <begin position="184"/>
        <end position="205"/>
    </location>
</feature>
<organism evidence="4 5">
    <name type="scientific">Hypsizygus marmoreus</name>
    <name type="common">White beech mushroom</name>
    <name type="synonym">Agaricus marmoreus</name>
    <dbReference type="NCBI Taxonomy" id="39966"/>
    <lineage>
        <taxon>Eukaryota</taxon>
        <taxon>Fungi</taxon>
        <taxon>Dikarya</taxon>
        <taxon>Basidiomycota</taxon>
        <taxon>Agaricomycotina</taxon>
        <taxon>Agaricomycetes</taxon>
        <taxon>Agaricomycetidae</taxon>
        <taxon>Agaricales</taxon>
        <taxon>Tricholomatineae</taxon>
        <taxon>Lyophyllaceae</taxon>
        <taxon>Hypsizygus</taxon>
    </lineage>
</organism>
<keyword evidence="3" id="KW-0812">Transmembrane</keyword>
<feature type="coiled-coil region" evidence="1">
    <location>
        <begin position="47"/>
        <end position="95"/>
    </location>
</feature>
<dbReference type="Proteomes" id="UP000076154">
    <property type="component" value="Unassembled WGS sequence"/>
</dbReference>
<dbReference type="AlphaFoldDB" id="A0A369JEU9"/>
<proteinExistence type="predicted"/>
<feature type="compositionally biased region" description="Basic and acidic residues" evidence="2">
    <location>
        <begin position="185"/>
        <end position="197"/>
    </location>
</feature>
<evidence type="ECO:0000256" key="2">
    <source>
        <dbReference type="SAM" id="MobiDB-lite"/>
    </source>
</evidence>
<evidence type="ECO:0000313" key="5">
    <source>
        <dbReference type="Proteomes" id="UP000076154"/>
    </source>
</evidence>
<feature type="transmembrane region" description="Helical" evidence="3">
    <location>
        <begin position="12"/>
        <end position="30"/>
    </location>
</feature>
<gene>
    <name evidence="4" type="ORF">Hypma_012266</name>
</gene>
<comment type="caution">
    <text evidence="4">The sequence shown here is derived from an EMBL/GenBank/DDBJ whole genome shotgun (WGS) entry which is preliminary data.</text>
</comment>
<keyword evidence="3" id="KW-0472">Membrane</keyword>
<dbReference type="STRING" id="39966.A0A369JEU9"/>
<dbReference type="InParanoid" id="A0A369JEU9"/>
<evidence type="ECO:0000256" key="1">
    <source>
        <dbReference type="SAM" id="Coils"/>
    </source>
</evidence>
<evidence type="ECO:0000313" key="4">
    <source>
        <dbReference type="EMBL" id="RDB20679.1"/>
    </source>
</evidence>
<keyword evidence="1" id="KW-0175">Coiled coil</keyword>
<keyword evidence="3" id="KW-1133">Transmembrane helix</keyword>
<keyword evidence="5" id="KW-1185">Reference proteome</keyword>
<dbReference type="OrthoDB" id="3222645at2759"/>
<dbReference type="EMBL" id="LUEZ02000058">
    <property type="protein sequence ID" value="RDB20679.1"/>
    <property type="molecule type" value="Genomic_DNA"/>
</dbReference>
<accession>A0A369JEU9</accession>
<sequence length="443" mass="49465">MSQVGSLSSFTYAGMAGLSLASFFGVLKLWKHWFIRRDERISKDADLQALRLSLDEARSDAQVKEEAMSLLRKELENARKQLDVVGRLLEGARTQNQALGEQVKQQGEALQLLRHETLQVKEEYARTLKLLEARTQELKGAEAFLTKADVLSGAEVLSMLNTLNSEVYQTAALVAESFQFRPKRTGADEGQGDRAEGEGEETEEMAEVYASTTDILGPRMMELLKSSEHHDDPTLIQIAFQAGMSAYSNWIISSWYFEDPDDERLLDEIYGRVREAEEQAVSGRWRALTRAHVQQLNSNHEPDLAMYFIDAFVNILLTAGVTDTRSELQEAIASRFADRVGVVVKSAQRLRKAIGEEVTSCDFEVIYIAHDSPFDPPRMDDSLAGAFEERRGEAEPVLCTTDLGLGRLVRAAGRVGEWEQNVLLRPKIALESGIDELMSIGSS</sequence>
<reference evidence="4" key="1">
    <citation type="submission" date="2018-04" db="EMBL/GenBank/DDBJ databases">
        <title>Whole genome sequencing of Hypsizygus marmoreus.</title>
        <authorList>
            <person name="Choi I.-G."/>
            <person name="Min B."/>
            <person name="Kim J.-G."/>
            <person name="Kim S."/>
            <person name="Oh Y.-L."/>
            <person name="Kong W.-S."/>
            <person name="Park H."/>
            <person name="Jeong J."/>
            <person name="Song E.-S."/>
        </authorList>
    </citation>
    <scope>NUCLEOTIDE SEQUENCE [LARGE SCALE GENOMIC DNA]</scope>
    <source>
        <strain evidence="4">51987-8</strain>
    </source>
</reference>
<name>A0A369JEU9_HYPMA</name>